<dbReference type="EMBL" id="HBIJ01015831">
    <property type="protein sequence ID" value="CAE0369796.1"/>
    <property type="molecule type" value="Transcribed_RNA"/>
</dbReference>
<dbReference type="AlphaFoldDB" id="A0A7S3K272"/>
<sequence>MDTKSAEEIDQIDHQEPLPMELRLFSHDKFEADEYVQGVCRDVGTGAQMRRQLEKLRDLRSMAHELLKQDAREQAESYVAATARIRDTGRALAELGNQALILETGLERLDQALTNINDFTGNSNRTSERIETRLNKIVQEDKSTRHRPHGLEAIIPTCENTNNYQSPRNGDDESDCSSLSENVIHEKNRTSFVQQNKRYEKDAIETKVNAVDSLVRSGQTARAVATWLDAKREMRRLRRRLERHGDALTEEIEALGSRLEARKKPLASLAEAAAFDKDPDSQYAQICFGFGTSLKDAAANVSTLNQSSLSKEHNTIQPPHRLFEKPQIERIERARSALLHALGFTDRARDSRFLSYTNAMRRNLIPKHFWTGLAFVLADLWILFGEQKDTTKPPTSTKHNTNSSKKKKQSEYSKESFEYYLIQFASNCVNELVNELALTHLSETSVASNAQVFVDYAKHFVQELSSGTETYDRLGLVNDFPQLTANSLLVNSLTPLISKALNPFRLPPEEFRLVLHSIWPPLKSRIEQLDDQL</sequence>
<proteinExistence type="predicted"/>
<evidence type="ECO:0000313" key="1">
    <source>
        <dbReference type="EMBL" id="CAE0369796.1"/>
    </source>
</evidence>
<name>A0A7S3K272_9STRA</name>
<accession>A0A7S3K272</accession>
<gene>
    <name evidence="1" type="ORF">ALAG00032_LOCUS10560</name>
</gene>
<organism evidence="1">
    <name type="scientific">Aureoumbra lagunensis</name>
    <dbReference type="NCBI Taxonomy" id="44058"/>
    <lineage>
        <taxon>Eukaryota</taxon>
        <taxon>Sar</taxon>
        <taxon>Stramenopiles</taxon>
        <taxon>Ochrophyta</taxon>
        <taxon>Pelagophyceae</taxon>
        <taxon>Pelagomonadales</taxon>
        <taxon>Aureoumbra</taxon>
    </lineage>
</organism>
<protein>
    <submittedName>
        <fullName evidence="1">Uncharacterized protein</fullName>
    </submittedName>
</protein>
<reference evidence="1" key="1">
    <citation type="submission" date="2021-01" db="EMBL/GenBank/DDBJ databases">
        <authorList>
            <person name="Corre E."/>
            <person name="Pelletier E."/>
            <person name="Niang G."/>
            <person name="Scheremetjew M."/>
            <person name="Finn R."/>
            <person name="Kale V."/>
            <person name="Holt S."/>
            <person name="Cochrane G."/>
            <person name="Meng A."/>
            <person name="Brown T."/>
            <person name="Cohen L."/>
        </authorList>
    </citation>
    <scope>NUCLEOTIDE SEQUENCE</scope>
    <source>
        <strain evidence="1">CCMP1510</strain>
    </source>
</reference>